<protein>
    <submittedName>
        <fullName evidence="2">Uncharacterized protein</fullName>
    </submittedName>
</protein>
<reference evidence="2" key="1">
    <citation type="submission" date="2020-12" db="EMBL/GenBank/DDBJ databases">
        <authorList>
            <person name="Iha C."/>
        </authorList>
    </citation>
    <scope>NUCLEOTIDE SEQUENCE</scope>
</reference>
<evidence type="ECO:0000313" key="2">
    <source>
        <dbReference type="EMBL" id="CAD7695609.1"/>
    </source>
</evidence>
<evidence type="ECO:0000313" key="3">
    <source>
        <dbReference type="Proteomes" id="UP000708148"/>
    </source>
</evidence>
<keyword evidence="1" id="KW-0472">Membrane</keyword>
<name>A0A8S1IL05_9CHLO</name>
<gene>
    <name evidence="2" type="ORF">OSTQU699_LOCUS970</name>
</gene>
<feature type="transmembrane region" description="Helical" evidence="1">
    <location>
        <begin position="304"/>
        <end position="327"/>
    </location>
</feature>
<dbReference type="EMBL" id="CAJHUC010000366">
    <property type="protein sequence ID" value="CAD7695609.1"/>
    <property type="molecule type" value="Genomic_DNA"/>
</dbReference>
<keyword evidence="3" id="KW-1185">Reference proteome</keyword>
<proteinExistence type="predicted"/>
<feature type="transmembrane region" description="Helical" evidence="1">
    <location>
        <begin position="392"/>
        <end position="413"/>
    </location>
</feature>
<keyword evidence="1" id="KW-0812">Transmembrane</keyword>
<comment type="caution">
    <text evidence="2">The sequence shown here is derived from an EMBL/GenBank/DDBJ whole genome shotgun (WGS) entry which is preliminary data.</text>
</comment>
<sequence>MVAGVFGAIALGSGCTDPNTCTFDDDCDAGEVCNTASSTCEAGDTSCTTSADCAEGQFCIAGESGNTCGAAADCNDLVDENKDVACGADEVCNADGCGAAADCSAEADPAAFCASQLGLGEGMTAACEDGVCVEDTPEDTFRYVLISDISTEGCEDTNADGEYDPGSDIMYVELRDANGQTLAWGSTAEYEQADDPNNDYTDSSIIDGMAPSLIADGSEDDGCPDAADRFNAMTVVSLGCGGSLLVGFDAPIYDDYVINVGEYAPICNQNMGGSPTGSTDKYEVKLCPATAEGNREKIEQGAKMTVITGIALFFFYAVVKFLLQALALKMAVEVVKPYGVENQYTTALTVAGGIAFVGLITGFIPWFGWLVYLVAWCAIMMSTYKLTLMRSVVVALMQLMIASGLTLLAKWIGLLDASSSYFF</sequence>
<dbReference type="AlphaFoldDB" id="A0A8S1IL05"/>
<organism evidence="2 3">
    <name type="scientific">Ostreobium quekettii</name>
    <dbReference type="NCBI Taxonomy" id="121088"/>
    <lineage>
        <taxon>Eukaryota</taxon>
        <taxon>Viridiplantae</taxon>
        <taxon>Chlorophyta</taxon>
        <taxon>core chlorophytes</taxon>
        <taxon>Ulvophyceae</taxon>
        <taxon>TCBD clade</taxon>
        <taxon>Bryopsidales</taxon>
        <taxon>Ostreobineae</taxon>
        <taxon>Ostreobiaceae</taxon>
        <taxon>Ostreobium</taxon>
    </lineage>
</organism>
<keyword evidence="1" id="KW-1133">Transmembrane helix</keyword>
<dbReference type="Proteomes" id="UP000708148">
    <property type="component" value="Unassembled WGS sequence"/>
</dbReference>
<accession>A0A8S1IL05</accession>
<evidence type="ECO:0000256" key="1">
    <source>
        <dbReference type="SAM" id="Phobius"/>
    </source>
</evidence>
<feature type="transmembrane region" description="Helical" evidence="1">
    <location>
        <begin position="347"/>
        <end position="380"/>
    </location>
</feature>